<sequence length="135" mass="13814">MIREEGIRLGLPSMSVRGLAVRFAVGAAVFVVAGLIGNRWGPVVGGIFLAVPAVVAAALTLIQTKEQRARPAVPDARGVVLGAVGLVGFAGCVWGLAVTLPAWLALVFATLVWAVIADILHLVFGRPAAKAGPLS</sequence>
<dbReference type="Proteomes" id="UP000479526">
    <property type="component" value="Unassembled WGS sequence"/>
</dbReference>
<feature type="transmembrane region" description="Helical" evidence="1">
    <location>
        <begin position="20"/>
        <end position="37"/>
    </location>
</feature>
<keyword evidence="1" id="KW-1133">Transmembrane helix</keyword>
<dbReference type="Pfam" id="PF11345">
    <property type="entry name" value="DUF3147"/>
    <property type="match status" value="1"/>
</dbReference>
<evidence type="ECO:0000313" key="3">
    <source>
        <dbReference type="Proteomes" id="UP000479526"/>
    </source>
</evidence>
<proteinExistence type="predicted"/>
<dbReference type="EMBL" id="WXEW01000012">
    <property type="protein sequence ID" value="NAS26798.1"/>
    <property type="molecule type" value="Genomic_DNA"/>
</dbReference>
<organism evidence="2 3">
    <name type="scientific">Herbidospora solisilvae</name>
    <dbReference type="NCBI Taxonomy" id="2696284"/>
    <lineage>
        <taxon>Bacteria</taxon>
        <taxon>Bacillati</taxon>
        <taxon>Actinomycetota</taxon>
        <taxon>Actinomycetes</taxon>
        <taxon>Streptosporangiales</taxon>
        <taxon>Streptosporangiaceae</taxon>
        <taxon>Herbidospora</taxon>
    </lineage>
</organism>
<dbReference type="InterPro" id="IPR021493">
    <property type="entry name" value="DUF3147"/>
</dbReference>
<keyword evidence="1" id="KW-0812">Transmembrane</keyword>
<reference evidence="2 3" key="1">
    <citation type="submission" date="2020-01" db="EMBL/GenBank/DDBJ databases">
        <title>Herbidospora sp. NEAU-GS84 nov., a novel actinomycete isolated from soil.</title>
        <authorList>
            <person name="Han L."/>
        </authorList>
    </citation>
    <scope>NUCLEOTIDE SEQUENCE [LARGE SCALE GENOMIC DNA]</scope>
    <source>
        <strain evidence="2 3">NEAU-GS84</strain>
    </source>
</reference>
<name>A0A7C9NM67_9ACTN</name>
<feature type="transmembrane region" description="Helical" evidence="1">
    <location>
        <begin position="103"/>
        <end position="124"/>
    </location>
</feature>
<comment type="caution">
    <text evidence="2">The sequence shown here is derived from an EMBL/GenBank/DDBJ whole genome shotgun (WGS) entry which is preliminary data.</text>
</comment>
<keyword evidence="1" id="KW-0472">Membrane</keyword>
<dbReference type="RefSeq" id="WP_161483784.1">
    <property type="nucleotide sequence ID" value="NZ_WXEW01000012.1"/>
</dbReference>
<protein>
    <submittedName>
        <fullName evidence="2">DUF3147 family protein</fullName>
    </submittedName>
</protein>
<keyword evidence="3" id="KW-1185">Reference proteome</keyword>
<accession>A0A7C9NM67</accession>
<feature type="transmembrane region" description="Helical" evidence="1">
    <location>
        <begin position="43"/>
        <end position="64"/>
    </location>
</feature>
<gene>
    <name evidence="2" type="ORF">GT755_34645</name>
</gene>
<feature type="transmembrane region" description="Helical" evidence="1">
    <location>
        <begin position="76"/>
        <end position="97"/>
    </location>
</feature>
<evidence type="ECO:0000313" key="2">
    <source>
        <dbReference type="EMBL" id="NAS26798.1"/>
    </source>
</evidence>
<dbReference type="AlphaFoldDB" id="A0A7C9NM67"/>
<evidence type="ECO:0000256" key="1">
    <source>
        <dbReference type="SAM" id="Phobius"/>
    </source>
</evidence>